<dbReference type="PANTHER" id="PTHR30504">
    <property type="entry name" value="GLUCANS BIOSYNTHESIS PROTEIN"/>
    <property type="match status" value="1"/>
</dbReference>
<sequence>MRGLWNYLTLHRKQMPSSRNEASIMMTRRHLLVTLSSAAILAGTGAVPRSAYAQETTPPAPIDAPAAAPQKPFSFDTLAEEMRALAAAGPDAPLTLPDSFLNQLTYDLYRLIRFNPAKARFADVERTHFQLHAFHMGWLFKEPVLLNEVVGGQTLPMGFDTDDFIYERESRDKVPLHVALPGVAGFRLHTPLNRPDVFDELVAFQGASYFRALGRNSAYGLSSRGLAVNTGLSVAEEFPRFTRFWIQRPEPGGETITVWAALESASLTGAYQFVIRPGFETVMDVTARLFFRADIEQLGIAPLTSMFLFAERNRAKFDDYRPNVHDSDGLGIVRADGDILWRPLANPPRLASSYFSETAPKSFGLYQRDREFDHYQDDAAHYEKRPSCVVEPVGDWGKGVIRLVEIPSDLEVNDNIVAFWIPDAEAKAGESREFSYRLRWGDIEFEDFDDRAHVKETRTGEGGVSGVQNTDGTRKFVIDFVGGLMDSLGHDEAENLTIVANAWNGEIVTKVLSRNTTDGIWRLVMDVKPTGGDTVELAAHIAGYGRKLTETWLYQWIHA</sequence>
<keyword evidence="8" id="KW-1185">Reference proteome</keyword>
<name>A0A318U336_9RHOB</name>
<dbReference type="SUPFAM" id="SSF81296">
    <property type="entry name" value="E set domains"/>
    <property type="match status" value="1"/>
</dbReference>
<dbReference type="Pfam" id="PF04349">
    <property type="entry name" value="MdoG"/>
    <property type="match status" value="1"/>
</dbReference>
<dbReference type="InterPro" id="IPR007444">
    <property type="entry name" value="Glucan_biosyn_MdoG_C"/>
</dbReference>
<dbReference type="Gene3D" id="2.60.40.10">
    <property type="entry name" value="Immunoglobulins"/>
    <property type="match status" value="1"/>
</dbReference>
<dbReference type="InterPro" id="IPR014438">
    <property type="entry name" value="Glucan_biosyn_MdoG/MdoD"/>
</dbReference>
<comment type="pathway">
    <text evidence="2">Glycan metabolism; osmoregulated periplasmic glucan (OPG) biosynthesis.</text>
</comment>
<dbReference type="UniPathway" id="UPA00637"/>
<evidence type="ECO:0000256" key="3">
    <source>
        <dbReference type="ARBA" id="ARBA00009284"/>
    </source>
</evidence>
<dbReference type="InterPro" id="IPR014756">
    <property type="entry name" value="Ig_E-set"/>
</dbReference>
<dbReference type="EMBL" id="QJTK01000003">
    <property type="protein sequence ID" value="PYF11050.1"/>
    <property type="molecule type" value="Genomic_DNA"/>
</dbReference>
<dbReference type="InterPro" id="IPR014718">
    <property type="entry name" value="GH-type_carb-bd"/>
</dbReference>
<dbReference type="PANTHER" id="PTHR30504:SF4">
    <property type="entry name" value="GLUCANS BIOSYNTHESIS PROTEIN G"/>
    <property type="match status" value="1"/>
</dbReference>
<dbReference type="GO" id="GO:0030246">
    <property type="term" value="F:carbohydrate binding"/>
    <property type="evidence" value="ECO:0007669"/>
    <property type="project" value="InterPro"/>
</dbReference>
<evidence type="ECO:0000313" key="8">
    <source>
        <dbReference type="Proteomes" id="UP000247727"/>
    </source>
</evidence>
<evidence type="ECO:0000256" key="1">
    <source>
        <dbReference type="ARBA" id="ARBA00004418"/>
    </source>
</evidence>
<dbReference type="GO" id="GO:0003824">
    <property type="term" value="F:catalytic activity"/>
    <property type="evidence" value="ECO:0007669"/>
    <property type="project" value="InterPro"/>
</dbReference>
<evidence type="ECO:0000256" key="2">
    <source>
        <dbReference type="ARBA" id="ARBA00005001"/>
    </source>
</evidence>
<dbReference type="PIRSF" id="PIRSF006281">
    <property type="entry name" value="MdoG"/>
    <property type="match status" value="1"/>
</dbReference>
<dbReference type="InterPro" id="IPR013783">
    <property type="entry name" value="Ig-like_fold"/>
</dbReference>
<dbReference type="GO" id="GO:0051274">
    <property type="term" value="P:beta-glucan biosynthetic process"/>
    <property type="evidence" value="ECO:0007669"/>
    <property type="project" value="TreeGrafter"/>
</dbReference>
<proteinExistence type="inferred from homology"/>
<dbReference type="InterPro" id="IPR011013">
    <property type="entry name" value="Gal_mutarotase_sf_dom"/>
</dbReference>
<evidence type="ECO:0000256" key="5">
    <source>
        <dbReference type="ARBA" id="ARBA00022764"/>
    </source>
</evidence>
<dbReference type="SUPFAM" id="SSF74650">
    <property type="entry name" value="Galactose mutarotase-like"/>
    <property type="match status" value="1"/>
</dbReference>
<dbReference type="Gene3D" id="2.70.98.10">
    <property type="match status" value="1"/>
</dbReference>
<organism evidence="7 8">
    <name type="scientific">Rhodobacter viridis</name>
    <dbReference type="NCBI Taxonomy" id="1054202"/>
    <lineage>
        <taxon>Bacteria</taxon>
        <taxon>Pseudomonadati</taxon>
        <taxon>Pseudomonadota</taxon>
        <taxon>Alphaproteobacteria</taxon>
        <taxon>Rhodobacterales</taxon>
        <taxon>Rhodobacter group</taxon>
        <taxon>Rhodobacter</taxon>
    </lineage>
</organism>
<dbReference type="GO" id="GO:0030288">
    <property type="term" value="C:outer membrane-bounded periplasmic space"/>
    <property type="evidence" value="ECO:0007669"/>
    <property type="project" value="TreeGrafter"/>
</dbReference>
<evidence type="ECO:0000259" key="6">
    <source>
        <dbReference type="Pfam" id="PF04349"/>
    </source>
</evidence>
<protein>
    <recommendedName>
        <fullName evidence="4">Glucans biosynthesis protein G</fullName>
    </recommendedName>
</protein>
<dbReference type="Proteomes" id="UP000247727">
    <property type="component" value="Unassembled WGS sequence"/>
</dbReference>
<comment type="subcellular location">
    <subcellularLocation>
        <location evidence="1">Periplasm</location>
    </subcellularLocation>
</comment>
<keyword evidence="5" id="KW-0574">Periplasm</keyword>
<comment type="caution">
    <text evidence="7">The sequence shown here is derived from an EMBL/GenBank/DDBJ whole genome shotgun (WGS) entry which is preliminary data.</text>
</comment>
<evidence type="ECO:0000256" key="4">
    <source>
        <dbReference type="ARBA" id="ARBA00015376"/>
    </source>
</evidence>
<comment type="similarity">
    <text evidence="3">Belongs to the OpgD/OpgG family.</text>
</comment>
<dbReference type="AlphaFoldDB" id="A0A318U336"/>
<evidence type="ECO:0000313" key="7">
    <source>
        <dbReference type="EMBL" id="PYF11050.1"/>
    </source>
</evidence>
<reference evidence="7 8" key="1">
    <citation type="submission" date="2018-06" db="EMBL/GenBank/DDBJ databases">
        <title>Genomic Encyclopedia of Type Strains, Phase III (KMG-III): the genomes of soil and plant-associated and newly described type strains.</title>
        <authorList>
            <person name="Whitman W."/>
        </authorList>
    </citation>
    <scope>NUCLEOTIDE SEQUENCE [LARGE SCALE GENOMIC DNA]</scope>
    <source>
        <strain evidence="7 8">JA737</strain>
    </source>
</reference>
<accession>A0A318U336</accession>
<gene>
    <name evidence="7" type="ORF">C8J30_103146</name>
</gene>
<feature type="domain" description="Glucan biosynthesis periplasmic MdoG C-terminal" evidence="6">
    <location>
        <begin position="73"/>
        <end position="556"/>
    </location>
</feature>